<feature type="transmembrane region" description="Helical" evidence="1">
    <location>
        <begin position="150"/>
        <end position="167"/>
    </location>
</feature>
<evidence type="ECO:0000259" key="2">
    <source>
        <dbReference type="Pfam" id="PF04892"/>
    </source>
</evidence>
<keyword evidence="1" id="KW-0812">Transmembrane</keyword>
<reference evidence="3 4" key="1">
    <citation type="submission" date="2024-08" db="EMBL/GenBank/DDBJ databases">
        <title>Genome mining of Saccharopolyspora cebuensis PGLac3 from Nigerian medicinal plant.</title>
        <authorList>
            <person name="Ezeobiora C.E."/>
            <person name="Igbokwe N.H."/>
            <person name="Amin D.H."/>
            <person name="Mendie U.E."/>
        </authorList>
    </citation>
    <scope>NUCLEOTIDE SEQUENCE [LARGE SCALE GENOMIC DNA]</scope>
    <source>
        <strain evidence="3 4">PGLac3</strain>
    </source>
</reference>
<keyword evidence="4" id="KW-1185">Reference proteome</keyword>
<dbReference type="RefSeq" id="WP_345359639.1">
    <property type="nucleotide sequence ID" value="NZ_BAABII010000004.1"/>
</dbReference>
<feature type="transmembrane region" description="Helical" evidence="1">
    <location>
        <begin position="20"/>
        <end position="39"/>
    </location>
</feature>
<comment type="caution">
    <text evidence="3">The sequence shown here is derived from an EMBL/GenBank/DDBJ whole genome shotgun (WGS) entry which is preliminary data.</text>
</comment>
<keyword evidence="1" id="KW-1133">Transmembrane helix</keyword>
<evidence type="ECO:0000313" key="4">
    <source>
        <dbReference type="Proteomes" id="UP001564626"/>
    </source>
</evidence>
<evidence type="ECO:0000256" key="1">
    <source>
        <dbReference type="SAM" id="Phobius"/>
    </source>
</evidence>
<feature type="transmembrane region" description="Helical" evidence="1">
    <location>
        <begin position="46"/>
        <end position="65"/>
    </location>
</feature>
<protein>
    <submittedName>
        <fullName evidence="3">VanZ family protein</fullName>
    </submittedName>
</protein>
<gene>
    <name evidence="3" type="ORF">AB8O55_08985</name>
</gene>
<name>A0ABV4CEJ9_9PSEU</name>
<keyword evidence="1" id="KW-0472">Membrane</keyword>
<feature type="transmembrane region" description="Helical" evidence="1">
    <location>
        <begin position="121"/>
        <end position="138"/>
    </location>
</feature>
<accession>A0ABV4CEJ9</accession>
<feature type="domain" description="VanZ-like" evidence="2">
    <location>
        <begin position="94"/>
        <end position="166"/>
    </location>
</feature>
<feature type="transmembrane region" description="Helical" evidence="1">
    <location>
        <begin position="98"/>
        <end position="114"/>
    </location>
</feature>
<organism evidence="3 4">
    <name type="scientific">Saccharopolyspora cebuensis</name>
    <dbReference type="NCBI Taxonomy" id="418759"/>
    <lineage>
        <taxon>Bacteria</taxon>
        <taxon>Bacillati</taxon>
        <taxon>Actinomycetota</taxon>
        <taxon>Actinomycetes</taxon>
        <taxon>Pseudonocardiales</taxon>
        <taxon>Pseudonocardiaceae</taxon>
        <taxon>Saccharopolyspora</taxon>
    </lineage>
</organism>
<proteinExistence type="predicted"/>
<dbReference type="EMBL" id="JBGEHV010000012">
    <property type="protein sequence ID" value="MEY8039530.1"/>
    <property type="molecule type" value="Genomic_DNA"/>
</dbReference>
<evidence type="ECO:0000313" key="3">
    <source>
        <dbReference type="EMBL" id="MEY8039530.1"/>
    </source>
</evidence>
<dbReference type="Pfam" id="PF04892">
    <property type="entry name" value="VanZ"/>
    <property type="match status" value="1"/>
</dbReference>
<sequence length="179" mass="18904">MLSLESVFSTVENTLSNPLILVGMLVGVVLLGAAGLVAARRWGWRPVPSVLAGMSLGAVLGVTLSRTRPDYASMPGVRVIEEPFCQLNGFSMMGGNELWNVLLFVPLVFFAVLATRRPLPVLASAIGLGVVIELVQQIANRGVCETQDLLNNVVGAVVAAAVAALLTRRRGKEAAMPAR</sequence>
<dbReference type="InterPro" id="IPR006976">
    <property type="entry name" value="VanZ-like"/>
</dbReference>
<dbReference type="Proteomes" id="UP001564626">
    <property type="component" value="Unassembled WGS sequence"/>
</dbReference>